<evidence type="ECO:0000259" key="8">
    <source>
        <dbReference type="Pfam" id="PF03460"/>
    </source>
</evidence>
<dbReference type="GO" id="GO:0046872">
    <property type="term" value="F:metal ion binding"/>
    <property type="evidence" value="ECO:0007669"/>
    <property type="project" value="UniProtKB-KW"/>
</dbReference>
<dbReference type="InterPro" id="IPR045854">
    <property type="entry name" value="NO2/SO3_Rdtase_4Fe4S_sf"/>
</dbReference>
<keyword evidence="2" id="KW-0349">Heme</keyword>
<proteinExistence type="predicted"/>
<dbReference type="Gene3D" id="3.90.480.10">
    <property type="entry name" value="Sulfite Reductase Hemoprotein,Domain 2"/>
    <property type="match status" value="1"/>
</dbReference>
<keyword evidence="6" id="KW-0411">Iron-sulfur</keyword>
<accession>A0A9D1TEW6</accession>
<evidence type="ECO:0000256" key="2">
    <source>
        <dbReference type="ARBA" id="ARBA00022617"/>
    </source>
</evidence>
<feature type="domain" description="Nitrite/Sulfite reductase ferredoxin-like" evidence="8">
    <location>
        <begin position="44"/>
        <end position="109"/>
    </location>
</feature>
<evidence type="ECO:0000256" key="3">
    <source>
        <dbReference type="ARBA" id="ARBA00022723"/>
    </source>
</evidence>
<keyword evidence="1" id="KW-0004">4Fe-4S</keyword>
<evidence type="ECO:0000256" key="6">
    <source>
        <dbReference type="ARBA" id="ARBA00023014"/>
    </source>
</evidence>
<sequence>MISEDLIQQFVKETELFEERTQAFESGEIDRKTFKGISGRFGCYAQREKNYMLRLRFPGGRISKEHLAFLGEKTREYPLELMKITTCQTIQVHNLSASQVVSLMREALEQGIITIGGGGDNPRNVMASPLSGTDREETFDVLPYAEAISDYLLGRMTELHLPRKLKVAFSNTKENLTHANMRDLGFIANPDGTFSVYCAGGLGPNPKMGVLVERHGKPENVSLYVSAMLRLFTRYGDYKVRAKSRSRYLQDTLGEERIKEEYVRCLEEAKKEETPWPVFYAHPVLKSGEGEIEGPRIFPQKQPGLYGVSYHPMGGCLTQKNIMVLCEVLKNIPDTEIRLSPDGTMYLLHLTAKEVPRILEATGGGGENLFETSTSCIGVPICQQGLGCSQWLLAHCIERVRKENFPDGVLPRIHISGCPSGCGTHQAASLGFMGCRKKIRGETVPAFRVFINGQAQEPGSRIGEEAGILPEEVIPEFLAELGKTIQKSHKSFEEWLPGNKSLFLELVQKYEEPVLDFEA</sequence>
<evidence type="ECO:0000256" key="1">
    <source>
        <dbReference type="ARBA" id="ARBA00022485"/>
    </source>
</evidence>
<dbReference type="InterPro" id="IPR005117">
    <property type="entry name" value="NiRdtase/SiRdtase_haem-b_fer"/>
</dbReference>
<dbReference type="EMBL" id="DXIQ01000027">
    <property type="protein sequence ID" value="HIV38204.1"/>
    <property type="molecule type" value="Genomic_DNA"/>
</dbReference>
<dbReference type="GO" id="GO:0051539">
    <property type="term" value="F:4 iron, 4 sulfur cluster binding"/>
    <property type="evidence" value="ECO:0007669"/>
    <property type="project" value="UniProtKB-KW"/>
</dbReference>
<dbReference type="Pfam" id="PF01077">
    <property type="entry name" value="NIR_SIR"/>
    <property type="match status" value="1"/>
</dbReference>
<dbReference type="InterPro" id="IPR051329">
    <property type="entry name" value="NIR_SIR_4Fe-4S"/>
</dbReference>
<dbReference type="GO" id="GO:0016491">
    <property type="term" value="F:oxidoreductase activity"/>
    <property type="evidence" value="ECO:0007669"/>
    <property type="project" value="UniProtKB-KW"/>
</dbReference>
<dbReference type="Gene3D" id="3.30.413.10">
    <property type="entry name" value="Sulfite Reductase Hemoprotein, domain 1"/>
    <property type="match status" value="2"/>
</dbReference>
<gene>
    <name evidence="9" type="ORF">H9747_04290</name>
</gene>
<evidence type="ECO:0000259" key="7">
    <source>
        <dbReference type="Pfam" id="PF01077"/>
    </source>
</evidence>
<evidence type="ECO:0000313" key="10">
    <source>
        <dbReference type="Proteomes" id="UP000886814"/>
    </source>
</evidence>
<name>A0A9D1TEW6_9FIRM</name>
<dbReference type="SUPFAM" id="SSF56014">
    <property type="entry name" value="Nitrite and sulphite reductase 4Fe-4S domain-like"/>
    <property type="match status" value="2"/>
</dbReference>
<dbReference type="SUPFAM" id="SSF55124">
    <property type="entry name" value="Nitrite/Sulfite reductase N-terminal domain-like"/>
    <property type="match status" value="2"/>
</dbReference>
<evidence type="ECO:0000256" key="5">
    <source>
        <dbReference type="ARBA" id="ARBA00023004"/>
    </source>
</evidence>
<evidence type="ECO:0000313" key="9">
    <source>
        <dbReference type="EMBL" id="HIV38204.1"/>
    </source>
</evidence>
<keyword evidence="5" id="KW-0408">Iron</keyword>
<dbReference type="Pfam" id="PF03460">
    <property type="entry name" value="NIR_SIR_ferr"/>
    <property type="match status" value="2"/>
</dbReference>
<organism evidence="9 10">
    <name type="scientific">Candidatus Blautia stercorigallinarum</name>
    <dbReference type="NCBI Taxonomy" id="2838501"/>
    <lineage>
        <taxon>Bacteria</taxon>
        <taxon>Bacillati</taxon>
        <taxon>Bacillota</taxon>
        <taxon>Clostridia</taxon>
        <taxon>Lachnospirales</taxon>
        <taxon>Lachnospiraceae</taxon>
        <taxon>Blautia</taxon>
    </lineage>
</organism>
<keyword evidence="3" id="KW-0479">Metal-binding</keyword>
<reference evidence="9" key="2">
    <citation type="submission" date="2021-04" db="EMBL/GenBank/DDBJ databases">
        <authorList>
            <person name="Gilroy R."/>
        </authorList>
    </citation>
    <scope>NUCLEOTIDE SEQUENCE</scope>
    <source>
        <strain evidence="9">CHK195-9823</strain>
    </source>
</reference>
<evidence type="ECO:0000256" key="4">
    <source>
        <dbReference type="ARBA" id="ARBA00023002"/>
    </source>
</evidence>
<dbReference type="InterPro" id="IPR036136">
    <property type="entry name" value="Nit/Sulf_reduc_fer-like_dom_sf"/>
</dbReference>
<dbReference type="AlphaFoldDB" id="A0A9D1TEW6"/>
<feature type="domain" description="Nitrite/Sulfite reductase ferredoxin-like" evidence="8">
    <location>
        <begin position="299"/>
        <end position="361"/>
    </location>
</feature>
<dbReference type="InterPro" id="IPR006067">
    <property type="entry name" value="NO2/SO3_Rdtase_4Fe4S_dom"/>
</dbReference>
<dbReference type="PANTHER" id="PTHR32439">
    <property type="entry name" value="FERREDOXIN--NITRITE REDUCTASE, CHLOROPLASTIC"/>
    <property type="match status" value="1"/>
</dbReference>
<reference evidence="9" key="1">
    <citation type="journal article" date="2021" name="PeerJ">
        <title>Extensive microbial diversity within the chicken gut microbiome revealed by metagenomics and culture.</title>
        <authorList>
            <person name="Gilroy R."/>
            <person name="Ravi A."/>
            <person name="Getino M."/>
            <person name="Pursley I."/>
            <person name="Horton D.L."/>
            <person name="Alikhan N.F."/>
            <person name="Baker D."/>
            <person name="Gharbi K."/>
            <person name="Hall N."/>
            <person name="Watson M."/>
            <person name="Adriaenssens E.M."/>
            <person name="Foster-Nyarko E."/>
            <person name="Jarju S."/>
            <person name="Secka A."/>
            <person name="Antonio M."/>
            <person name="Oren A."/>
            <person name="Chaudhuri R.R."/>
            <person name="La Ragione R."/>
            <person name="Hildebrand F."/>
            <person name="Pallen M.J."/>
        </authorList>
    </citation>
    <scope>NUCLEOTIDE SEQUENCE</scope>
    <source>
        <strain evidence="9">CHK195-9823</strain>
    </source>
</reference>
<dbReference type="PANTHER" id="PTHR32439:SF9">
    <property type="entry name" value="BLR3264 PROTEIN"/>
    <property type="match status" value="1"/>
</dbReference>
<protein>
    <submittedName>
        <fullName evidence="9">Nitrite/sulfite reductase</fullName>
    </submittedName>
</protein>
<comment type="caution">
    <text evidence="9">The sequence shown here is derived from an EMBL/GenBank/DDBJ whole genome shotgun (WGS) entry which is preliminary data.</text>
</comment>
<keyword evidence="4" id="KW-0560">Oxidoreductase</keyword>
<dbReference type="Proteomes" id="UP000886814">
    <property type="component" value="Unassembled WGS sequence"/>
</dbReference>
<dbReference type="GO" id="GO:0020037">
    <property type="term" value="F:heme binding"/>
    <property type="evidence" value="ECO:0007669"/>
    <property type="project" value="InterPro"/>
</dbReference>
<feature type="domain" description="Nitrite/sulphite reductase 4Fe-4S" evidence="7">
    <location>
        <begin position="119"/>
        <end position="262"/>
    </location>
</feature>